<name>A0A3L9MG54_9FLAO</name>
<comment type="caution">
    <text evidence="1">The sequence shown here is derived from an EMBL/GenBank/DDBJ whole genome shotgun (WGS) entry which is preliminary data.</text>
</comment>
<dbReference type="Proteomes" id="UP000275348">
    <property type="component" value="Unassembled WGS sequence"/>
</dbReference>
<organism evidence="1 2">
    <name type="scientific">Faecalibacter macacae</name>
    <dbReference type="NCBI Taxonomy" id="1859289"/>
    <lineage>
        <taxon>Bacteria</taxon>
        <taxon>Pseudomonadati</taxon>
        <taxon>Bacteroidota</taxon>
        <taxon>Flavobacteriia</taxon>
        <taxon>Flavobacteriales</taxon>
        <taxon>Weeksellaceae</taxon>
        <taxon>Faecalibacter</taxon>
    </lineage>
</organism>
<dbReference type="AlphaFoldDB" id="A0A3L9MG54"/>
<evidence type="ECO:0000313" key="1">
    <source>
        <dbReference type="EMBL" id="RLZ11878.1"/>
    </source>
</evidence>
<evidence type="ECO:0000313" key="2">
    <source>
        <dbReference type="Proteomes" id="UP000275348"/>
    </source>
</evidence>
<sequence length="153" mass="18036">MKKLFVIIPIIQVFFSISCTTNNAEIKNQQKDITANEILITLRENTLENYDSIQLINTAEEYYKITNIINSIRMPGIDFKEVDFRSNSVVLINMLTDNYSDFEIYPKTKNETTTVFYSGIYYEENQMPFKNIRLVKLIEIPKTKKIESFRPMH</sequence>
<protein>
    <recommendedName>
        <fullName evidence="3">Lipoprotein</fullName>
    </recommendedName>
</protein>
<dbReference type="RefSeq" id="WP_121933687.1">
    <property type="nucleotide sequence ID" value="NZ_RDOJ01000003.1"/>
</dbReference>
<evidence type="ECO:0008006" key="3">
    <source>
        <dbReference type="Google" id="ProtNLM"/>
    </source>
</evidence>
<reference evidence="1 2" key="1">
    <citation type="submission" date="2018-10" db="EMBL/GenBank/DDBJ databases">
        <authorList>
            <person name="Chen X."/>
        </authorList>
    </citation>
    <scope>NUCLEOTIDE SEQUENCE [LARGE SCALE GENOMIC DNA]</scope>
    <source>
        <strain evidence="1 2">YIM 102668</strain>
    </source>
</reference>
<gene>
    <name evidence="1" type="ORF">EAH69_02855</name>
</gene>
<dbReference type="PROSITE" id="PS51257">
    <property type="entry name" value="PROKAR_LIPOPROTEIN"/>
    <property type="match status" value="1"/>
</dbReference>
<keyword evidence="2" id="KW-1185">Reference proteome</keyword>
<accession>A0A3L9MG54</accession>
<proteinExistence type="predicted"/>
<dbReference type="EMBL" id="RDOJ01000003">
    <property type="protein sequence ID" value="RLZ11878.1"/>
    <property type="molecule type" value="Genomic_DNA"/>
</dbReference>